<feature type="transmembrane region" description="Helical" evidence="2">
    <location>
        <begin position="56"/>
        <end position="80"/>
    </location>
</feature>
<dbReference type="GO" id="GO:0016787">
    <property type="term" value="F:hydrolase activity"/>
    <property type="evidence" value="ECO:0007669"/>
    <property type="project" value="InterPro"/>
</dbReference>
<feature type="region of interest" description="Disordered" evidence="1">
    <location>
        <begin position="524"/>
        <end position="545"/>
    </location>
</feature>
<dbReference type="Pfam" id="PF00149">
    <property type="entry name" value="Metallophos"/>
    <property type="match status" value="1"/>
</dbReference>
<organism evidence="4 5">
    <name type="scientific">Physcomitrium patens</name>
    <name type="common">Spreading-leaved earth moss</name>
    <name type="synonym">Physcomitrella patens</name>
    <dbReference type="NCBI Taxonomy" id="3218"/>
    <lineage>
        <taxon>Eukaryota</taxon>
        <taxon>Viridiplantae</taxon>
        <taxon>Streptophyta</taxon>
        <taxon>Embryophyta</taxon>
        <taxon>Bryophyta</taxon>
        <taxon>Bryophytina</taxon>
        <taxon>Bryopsida</taxon>
        <taxon>Funariidae</taxon>
        <taxon>Funariales</taxon>
        <taxon>Funariaceae</taxon>
        <taxon>Physcomitrium</taxon>
    </lineage>
</organism>
<evidence type="ECO:0000313" key="4">
    <source>
        <dbReference type="EnsemblPlants" id="Pp3c16_8111V3.1"/>
    </source>
</evidence>
<keyword evidence="2" id="KW-0812">Transmembrane</keyword>
<reference evidence="4 5" key="1">
    <citation type="journal article" date="2008" name="Science">
        <title>The Physcomitrella genome reveals evolutionary insights into the conquest of land by plants.</title>
        <authorList>
            <person name="Rensing S."/>
            <person name="Lang D."/>
            <person name="Zimmer A."/>
            <person name="Terry A."/>
            <person name="Salamov A."/>
            <person name="Shapiro H."/>
            <person name="Nishiyama T."/>
            <person name="Perroud P.-F."/>
            <person name="Lindquist E."/>
            <person name="Kamisugi Y."/>
            <person name="Tanahashi T."/>
            <person name="Sakakibara K."/>
            <person name="Fujita T."/>
            <person name="Oishi K."/>
            <person name="Shin-I T."/>
            <person name="Kuroki Y."/>
            <person name="Toyoda A."/>
            <person name="Suzuki Y."/>
            <person name="Hashimoto A."/>
            <person name="Yamaguchi K."/>
            <person name="Sugano A."/>
            <person name="Kohara Y."/>
            <person name="Fujiyama A."/>
            <person name="Anterola A."/>
            <person name="Aoki S."/>
            <person name="Ashton N."/>
            <person name="Barbazuk W.B."/>
            <person name="Barker E."/>
            <person name="Bennetzen J."/>
            <person name="Bezanilla M."/>
            <person name="Blankenship R."/>
            <person name="Cho S.H."/>
            <person name="Dutcher S."/>
            <person name="Estelle M."/>
            <person name="Fawcett J.A."/>
            <person name="Gundlach H."/>
            <person name="Hanada K."/>
            <person name="Heyl A."/>
            <person name="Hicks K.A."/>
            <person name="Hugh J."/>
            <person name="Lohr M."/>
            <person name="Mayer K."/>
            <person name="Melkozernov A."/>
            <person name="Murata T."/>
            <person name="Nelson D."/>
            <person name="Pils B."/>
            <person name="Prigge M."/>
            <person name="Reiss B."/>
            <person name="Renner T."/>
            <person name="Rombauts S."/>
            <person name="Rushton P."/>
            <person name="Sanderfoot A."/>
            <person name="Schween G."/>
            <person name="Shiu S.-H."/>
            <person name="Stueber K."/>
            <person name="Theodoulou F.L."/>
            <person name="Tu H."/>
            <person name="Van de Peer Y."/>
            <person name="Verrier P.J."/>
            <person name="Waters E."/>
            <person name="Wood A."/>
            <person name="Yang L."/>
            <person name="Cove D."/>
            <person name="Cuming A."/>
            <person name="Hasebe M."/>
            <person name="Lucas S."/>
            <person name="Mishler D.B."/>
            <person name="Reski R."/>
            <person name="Grigoriev I."/>
            <person name="Quatrano R.S."/>
            <person name="Boore J.L."/>
        </authorList>
    </citation>
    <scope>NUCLEOTIDE SEQUENCE [LARGE SCALE GENOMIC DNA]</scope>
    <source>
        <strain evidence="4 5">cv. Gransden 2004</strain>
    </source>
</reference>
<feature type="domain" description="Calcineurin-like phosphoesterase" evidence="3">
    <location>
        <begin position="198"/>
        <end position="342"/>
    </location>
</feature>
<dbReference type="PANTHER" id="PTHR46546">
    <property type="entry name" value="SHEWANELLA-LIKE PROTEIN PHOSPHATASE 1"/>
    <property type="match status" value="1"/>
</dbReference>
<dbReference type="EnsemblPlants" id="Pp3c16_8111V3.1">
    <property type="protein sequence ID" value="Pp3c16_8111V3.1"/>
    <property type="gene ID" value="Pp3c16_8111"/>
</dbReference>
<dbReference type="SUPFAM" id="SSF56300">
    <property type="entry name" value="Metallo-dependent phosphatases"/>
    <property type="match status" value="1"/>
</dbReference>
<dbReference type="EMBL" id="ABEU02000016">
    <property type="status" value="NOT_ANNOTATED_CDS"/>
    <property type="molecule type" value="Genomic_DNA"/>
</dbReference>
<dbReference type="InParanoid" id="A0A7I4F7E3"/>
<dbReference type="InterPro" id="IPR041787">
    <property type="entry name" value="MPP_Shelphs"/>
</dbReference>
<dbReference type="CDD" id="cd07425">
    <property type="entry name" value="MPP_Shelphs"/>
    <property type="match status" value="1"/>
</dbReference>
<sequence>MDDPGVATSQSSPSSLPAACKPFSSCHRASYGFHFADRVAVVVGVRHAGRTGPGGGFCWAVVQLVVVVILLADMASLAVVSPLNSLRLSTPCSAGRDLSGLHAEGLRSQGKVHLSWLGHGIICGARNGAASGAQDFLNVGASTFKVGVRCGAFELNDGIGAQSDNELVKKSLGDESVAAIQFEGGQYPPTVVYAPDRRIIAIGDLHGDFERAQWALQLAGVMSKDGKHRWTGGTTVLVQIGDVLDRGEDEITILSLLAWLGKQARSKGGAVFQILGNHETMNVAGDFRYVAPGGFQEAEAFAEYCESDHGGNWDAAFELWHEASQELKKHQAVDFTGWLPMFNPIKMQKGVAARTKLLSPGGPLARQLADHGVVLKVNDWLFAHGGVLPHHVEYGLERMNREVSLWMKNINNRWGQPAQMPFIAVKGFDSIVWSRLYSKENFDRPQERIQACGILTAALSATNSRGLIVGHTPQTIGANSKCDGRIWRIDVGMSSGVLHALPEVLEIVDDKVRILSVAEEFRQEEEEPAEESTWNGKMEVQNYRS</sequence>
<dbReference type="PANTHER" id="PTHR46546:SF4">
    <property type="entry name" value="SHEWANELLA-LIKE PROTEIN PHOSPHATASE 1"/>
    <property type="match status" value="1"/>
</dbReference>
<dbReference type="Gene3D" id="3.60.21.10">
    <property type="match status" value="1"/>
</dbReference>
<keyword evidence="2" id="KW-1133">Transmembrane helix</keyword>
<name>A0A7I4F7E3_PHYPA</name>
<evidence type="ECO:0000313" key="5">
    <source>
        <dbReference type="Proteomes" id="UP000006727"/>
    </source>
</evidence>
<dbReference type="AlphaFoldDB" id="A0A7I4F7E3"/>
<dbReference type="Proteomes" id="UP000006727">
    <property type="component" value="Chromosome 16"/>
</dbReference>
<accession>A0A7I4F7E3</accession>
<evidence type="ECO:0000256" key="1">
    <source>
        <dbReference type="SAM" id="MobiDB-lite"/>
    </source>
</evidence>
<protein>
    <recommendedName>
        <fullName evidence="3">Calcineurin-like phosphoesterase domain-containing protein</fullName>
    </recommendedName>
</protein>
<keyword evidence="2" id="KW-0472">Membrane</keyword>
<dbReference type="FunCoup" id="A0A7I4F7E3">
    <property type="interactions" value="294"/>
</dbReference>
<reference evidence="4 5" key="2">
    <citation type="journal article" date="2018" name="Plant J.">
        <title>The Physcomitrella patens chromosome-scale assembly reveals moss genome structure and evolution.</title>
        <authorList>
            <person name="Lang D."/>
            <person name="Ullrich K.K."/>
            <person name="Murat F."/>
            <person name="Fuchs J."/>
            <person name="Jenkins J."/>
            <person name="Haas F.B."/>
            <person name="Piednoel M."/>
            <person name="Gundlach H."/>
            <person name="Van Bel M."/>
            <person name="Meyberg R."/>
            <person name="Vives C."/>
            <person name="Morata J."/>
            <person name="Symeonidi A."/>
            <person name="Hiss M."/>
            <person name="Muchero W."/>
            <person name="Kamisugi Y."/>
            <person name="Saleh O."/>
            <person name="Blanc G."/>
            <person name="Decker E.L."/>
            <person name="van Gessel N."/>
            <person name="Grimwood J."/>
            <person name="Hayes R.D."/>
            <person name="Graham S.W."/>
            <person name="Gunter L.E."/>
            <person name="McDaniel S.F."/>
            <person name="Hoernstein S.N.W."/>
            <person name="Larsson A."/>
            <person name="Li F.W."/>
            <person name="Perroud P.F."/>
            <person name="Phillips J."/>
            <person name="Ranjan P."/>
            <person name="Rokshar D.S."/>
            <person name="Rothfels C.J."/>
            <person name="Schneider L."/>
            <person name="Shu S."/>
            <person name="Stevenson D.W."/>
            <person name="Thummler F."/>
            <person name="Tillich M."/>
            <person name="Villarreal Aguilar J.C."/>
            <person name="Widiez T."/>
            <person name="Wong G.K."/>
            <person name="Wymore A."/>
            <person name="Zhang Y."/>
            <person name="Zimmer A.D."/>
            <person name="Quatrano R.S."/>
            <person name="Mayer K.F.X."/>
            <person name="Goodstein D."/>
            <person name="Casacuberta J.M."/>
            <person name="Vandepoele K."/>
            <person name="Reski R."/>
            <person name="Cuming A.C."/>
            <person name="Tuskan G.A."/>
            <person name="Maumus F."/>
            <person name="Salse J."/>
            <person name="Schmutz J."/>
            <person name="Rensing S.A."/>
        </authorList>
    </citation>
    <scope>NUCLEOTIDE SEQUENCE [LARGE SCALE GENOMIC DNA]</scope>
    <source>
        <strain evidence="4 5">cv. Gransden 2004</strain>
    </source>
</reference>
<dbReference type="InterPro" id="IPR004843">
    <property type="entry name" value="Calcineurin-like_PHP"/>
</dbReference>
<evidence type="ECO:0000256" key="2">
    <source>
        <dbReference type="SAM" id="Phobius"/>
    </source>
</evidence>
<proteinExistence type="predicted"/>
<keyword evidence="5" id="KW-1185">Reference proteome</keyword>
<evidence type="ECO:0000259" key="3">
    <source>
        <dbReference type="Pfam" id="PF00149"/>
    </source>
</evidence>
<dbReference type="InterPro" id="IPR029052">
    <property type="entry name" value="Metallo-depent_PP-like"/>
</dbReference>
<reference evidence="4" key="3">
    <citation type="submission" date="2020-12" db="UniProtKB">
        <authorList>
            <consortium name="EnsemblPlants"/>
        </authorList>
    </citation>
    <scope>IDENTIFICATION</scope>
</reference>
<dbReference type="Gramene" id="Pp3c16_8111V3.1">
    <property type="protein sequence ID" value="Pp3c16_8111V3.1"/>
    <property type="gene ID" value="Pp3c16_8111"/>
</dbReference>